<dbReference type="GO" id="GO:0046654">
    <property type="term" value="P:tetrahydrofolate biosynthetic process"/>
    <property type="evidence" value="ECO:0007669"/>
    <property type="project" value="UniProtKB-UniPathway"/>
</dbReference>
<comment type="catalytic activity">
    <reaction evidence="1">
        <text>(7,8-dihydropterin-6-yl)methyl diphosphate + 4-aminobenzoate = 7,8-dihydropteroate + diphosphate</text>
        <dbReference type="Rhea" id="RHEA:19949"/>
        <dbReference type="ChEBI" id="CHEBI:17836"/>
        <dbReference type="ChEBI" id="CHEBI:17839"/>
        <dbReference type="ChEBI" id="CHEBI:33019"/>
        <dbReference type="ChEBI" id="CHEBI:72950"/>
        <dbReference type="EC" id="2.5.1.15"/>
    </reaction>
</comment>
<dbReference type="InterPro" id="IPR045031">
    <property type="entry name" value="DHP_synth-like"/>
</dbReference>
<comment type="caution">
    <text evidence="11">The sequence shown here is derived from an EMBL/GenBank/DDBJ whole genome shotgun (WGS) entry which is preliminary data.</text>
</comment>
<dbReference type="AlphaFoldDB" id="A0A844AVL9"/>
<feature type="domain" description="Pterin-binding" evidence="10">
    <location>
        <begin position="15"/>
        <end position="266"/>
    </location>
</feature>
<dbReference type="Proteomes" id="UP000487350">
    <property type="component" value="Unassembled WGS sequence"/>
</dbReference>
<sequence>MHWQTSRYLIDLSQPKVMGIVNVTPDSFSDGGHYASTKAALDHCQKLLQEGADILDIGGESSRPGTPPVPLDEELARVLPVLREAVSLGVPVSVDTYKPQVMQQALDLGADIINDIWGVRQPGAREVIAAHASCGVCVMHMHGEPQTMQRSPMEGDAVPQVRAFLDGATRLLREAGVAPARIAWDPGIGFGKTVEQNFALLARQHELLAGHALVAGWSRKSSLGSVTGLDVNDRLIPSVSAAVLAVERGAHIVRVHDVKETVAALKVFGAMAAGNN</sequence>
<dbReference type="GO" id="GO:0004156">
    <property type="term" value="F:dihydropteroate synthase activity"/>
    <property type="evidence" value="ECO:0007669"/>
    <property type="project" value="UniProtKB-EC"/>
</dbReference>
<dbReference type="GO" id="GO:0046872">
    <property type="term" value="F:metal ion binding"/>
    <property type="evidence" value="ECO:0007669"/>
    <property type="project" value="UniProtKB-KW"/>
</dbReference>
<evidence type="ECO:0000256" key="3">
    <source>
        <dbReference type="ARBA" id="ARBA00004763"/>
    </source>
</evidence>
<name>A0A844AVL9_9BURK</name>
<evidence type="ECO:0000256" key="6">
    <source>
        <dbReference type="ARBA" id="ARBA00022723"/>
    </source>
</evidence>
<evidence type="ECO:0000256" key="7">
    <source>
        <dbReference type="ARBA" id="ARBA00022842"/>
    </source>
</evidence>
<dbReference type="Pfam" id="PF00809">
    <property type="entry name" value="Pterin_bind"/>
    <property type="match status" value="1"/>
</dbReference>
<dbReference type="EC" id="2.5.1.15" evidence="4 9"/>
<dbReference type="PANTHER" id="PTHR20941">
    <property type="entry name" value="FOLATE SYNTHESIS PROTEINS"/>
    <property type="match status" value="1"/>
</dbReference>
<accession>A0A844AVL9</accession>
<keyword evidence="8 9" id="KW-0289">Folate biosynthesis</keyword>
<dbReference type="PROSITE" id="PS50972">
    <property type="entry name" value="PTERIN_BINDING"/>
    <property type="match status" value="1"/>
</dbReference>
<dbReference type="OrthoDB" id="9811744at2"/>
<keyword evidence="5 9" id="KW-0808">Transferase</keyword>
<dbReference type="PROSITE" id="PS00792">
    <property type="entry name" value="DHPS_1"/>
    <property type="match status" value="1"/>
</dbReference>
<evidence type="ECO:0000256" key="1">
    <source>
        <dbReference type="ARBA" id="ARBA00000012"/>
    </source>
</evidence>
<evidence type="ECO:0000313" key="11">
    <source>
        <dbReference type="EMBL" id="MRD48144.1"/>
    </source>
</evidence>
<evidence type="ECO:0000313" key="12">
    <source>
        <dbReference type="Proteomes" id="UP000487350"/>
    </source>
</evidence>
<dbReference type="NCBIfam" id="TIGR01496">
    <property type="entry name" value="DHPS"/>
    <property type="match status" value="1"/>
</dbReference>
<comment type="pathway">
    <text evidence="3 9">Cofactor biosynthesis; tetrahydrofolate biosynthesis; 7,8-dihydrofolate from 2-amino-4-hydroxy-6-hydroxymethyl-7,8-dihydropteridine diphosphate and 4-aminobenzoate: step 1/2.</text>
</comment>
<dbReference type="RefSeq" id="WP_153585464.1">
    <property type="nucleotide sequence ID" value="NZ_WJBU01000011.1"/>
</dbReference>
<comment type="function">
    <text evidence="9">Catalyzes the condensation of para-aminobenzoate (pABA) with 6-hydroxymethyl-7,8-dihydropterin diphosphate (DHPt-PP) to form 7,8-dihydropteroate (H2Pte), the immediate precursor of folate derivatives.</text>
</comment>
<evidence type="ECO:0000259" key="10">
    <source>
        <dbReference type="PROSITE" id="PS50972"/>
    </source>
</evidence>
<dbReference type="InterPro" id="IPR006390">
    <property type="entry name" value="DHP_synth_dom"/>
</dbReference>
<dbReference type="UniPathway" id="UPA00077">
    <property type="reaction ID" value="UER00156"/>
</dbReference>
<dbReference type="EMBL" id="WJBU01000011">
    <property type="protein sequence ID" value="MRD48144.1"/>
    <property type="molecule type" value="Genomic_DNA"/>
</dbReference>
<reference evidence="11 12" key="1">
    <citation type="submission" date="2019-11" db="EMBL/GenBank/DDBJ databases">
        <title>Caenimonas koreensis gen. nov., sp. nov., isolated from activated sludge.</title>
        <authorList>
            <person name="Seung H.R."/>
        </authorList>
    </citation>
    <scope>NUCLEOTIDE SEQUENCE [LARGE SCALE GENOMIC DNA]</scope>
    <source>
        <strain evidence="11 12">EMB320</strain>
    </source>
</reference>
<dbReference type="InterPro" id="IPR011005">
    <property type="entry name" value="Dihydropteroate_synth-like_sf"/>
</dbReference>
<dbReference type="Gene3D" id="3.20.20.20">
    <property type="entry name" value="Dihydropteroate synthase-like"/>
    <property type="match status" value="1"/>
</dbReference>
<evidence type="ECO:0000256" key="4">
    <source>
        <dbReference type="ARBA" id="ARBA00012458"/>
    </source>
</evidence>
<dbReference type="SUPFAM" id="SSF51717">
    <property type="entry name" value="Dihydropteroate synthetase-like"/>
    <property type="match status" value="1"/>
</dbReference>
<protein>
    <recommendedName>
        <fullName evidence="4 9">Dihydropteroate synthase</fullName>
        <shortName evidence="9">DHPS</shortName>
        <ecNumber evidence="4 9">2.5.1.15</ecNumber>
    </recommendedName>
    <alternativeName>
        <fullName evidence="9">Dihydropteroate pyrophosphorylase</fullName>
    </alternativeName>
</protein>
<comment type="cofactor">
    <cofactor evidence="2 9">
        <name>Mg(2+)</name>
        <dbReference type="ChEBI" id="CHEBI:18420"/>
    </cofactor>
</comment>
<dbReference type="PANTHER" id="PTHR20941:SF1">
    <property type="entry name" value="FOLIC ACID SYNTHESIS PROTEIN FOL1"/>
    <property type="match status" value="1"/>
</dbReference>
<evidence type="ECO:0000256" key="5">
    <source>
        <dbReference type="ARBA" id="ARBA00022679"/>
    </source>
</evidence>
<organism evidence="11 12">
    <name type="scientific">Caenimonas koreensis DSM 17982</name>
    <dbReference type="NCBI Taxonomy" id="1121255"/>
    <lineage>
        <taxon>Bacteria</taxon>
        <taxon>Pseudomonadati</taxon>
        <taxon>Pseudomonadota</taxon>
        <taxon>Betaproteobacteria</taxon>
        <taxon>Burkholderiales</taxon>
        <taxon>Comamonadaceae</taxon>
        <taxon>Caenimonas</taxon>
    </lineage>
</organism>
<keyword evidence="12" id="KW-1185">Reference proteome</keyword>
<comment type="similarity">
    <text evidence="9">Belongs to the DHPS family.</text>
</comment>
<keyword evidence="7 9" id="KW-0460">Magnesium</keyword>
<evidence type="ECO:0000256" key="2">
    <source>
        <dbReference type="ARBA" id="ARBA00001946"/>
    </source>
</evidence>
<keyword evidence="6 9" id="KW-0479">Metal-binding</keyword>
<gene>
    <name evidence="11" type="primary">folP</name>
    <name evidence="11" type="ORF">GHT07_12710</name>
</gene>
<evidence type="ECO:0000256" key="9">
    <source>
        <dbReference type="RuleBase" id="RU361205"/>
    </source>
</evidence>
<dbReference type="PROSITE" id="PS00793">
    <property type="entry name" value="DHPS_2"/>
    <property type="match status" value="1"/>
</dbReference>
<dbReference type="GO" id="GO:0046656">
    <property type="term" value="P:folic acid biosynthetic process"/>
    <property type="evidence" value="ECO:0007669"/>
    <property type="project" value="UniProtKB-KW"/>
</dbReference>
<proteinExistence type="inferred from homology"/>
<dbReference type="GO" id="GO:0005829">
    <property type="term" value="C:cytosol"/>
    <property type="evidence" value="ECO:0007669"/>
    <property type="project" value="TreeGrafter"/>
</dbReference>
<dbReference type="InterPro" id="IPR000489">
    <property type="entry name" value="Pterin-binding_dom"/>
</dbReference>
<evidence type="ECO:0000256" key="8">
    <source>
        <dbReference type="ARBA" id="ARBA00022909"/>
    </source>
</evidence>
<dbReference type="CDD" id="cd00739">
    <property type="entry name" value="DHPS"/>
    <property type="match status" value="1"/>
</dbReference>